<dbReference type="NCBIfam" id="TIGR01549">
    <property type="entry name" value="HAD-SF-IA-v1"/>
    <property type="match status" value="1"/>
</dbReference>
<dbReference type="InterPro" id="IPR023198">
    <property type="entry name" value="PGP-like_dom2"/>
</dbReference>
<dbReference type="Proteomes" id="UP000198901">
    <property type="component" value="Unassembled WGS sequence"/>
</dbReference>
<dbReference type="SUPFAM" id="SSF56784">
    <property type="entry name" value="HAD-like"/>
    <property type="match status" value="1"/>
</dbReference>
<evidence type="ECO:0000313" key="1">
    <source>
        <dbReference type="EMBL" id="SDL48408.1"/>
    </source>
</evidence>
<name>A0A1G9KF10_9BACT</name>
<accession>A0A1G9KF10</accession>
<dbReference type="STRING" id="563176.SAMN04488090_0997"/>
<dbReference type="GO" id="GO:0005829">
    <property type="term" value="C:cytosol"/>
    <property type="evidence" value="ECO:0007669"/>
    <property type="project" value="TreeGrafter"/>
</dbReference>
<dbReference type="Pfam" id="PF13419">
    <property type="entry name" value="HAD_2"/>
    <property type="match status" value="1"/>
</dbReference>
<dbReference type="InterPro" id="IPR036412">
    <property type="entry name" value="HAD-like_sf"/>
</dbReference>
<sequence>MKLVIFDMDGVLVDSETIYHQFHPYYFSTKLGIDLSQEEVDALTGVASREIYRHYKALYPEKLPLEAEVYVEQEYDLLMVKFATLNPFPVIDGIPELLEILQQQGYRIALSSSNQRRMVDLCLRRSGLSTYFENVLSGEDVAKAKPDPEIFVRQAEYFGVPVEECFVIEDSTNGCRAAKAAGMPCFGFINPHSGAQDLSLADWKTDRWDQESISTLLQVLAGEQVISSITL</sequence>
<dbReference type="GO" id="GO:0008967">
    <property type="term" value="F:phosphoglycolate phosphatase activity"/>
    <property type="evidence" value="ECO:0007669"/>
    <property type="project" value="TreeGrafter"/>
</dbReference>
<dbReference type="PRINTS" id="PR00413">
    <property type="entry name" value="HADHALOGNASE"/>
</dbReference>
<organism evidence="1 2">
    <name type="scientific">Siphonobacter aquaeclarae</name>
    <dbReference type="NCBI Taxonomy" id="563176"/>
    <lineage>
        <taxon>Bacteria</taxon>
        <taxon>Pseudomonadati</taxon>
        <taxon>Bacteroidota</taxon>
        <taxon>Cytophagia</taxon>
        <taxon>Cytophagales</taxon>
        <taxon>Cytophagaceae</taxon>
        <taxon>Siphonobacter</taxon>
    </lineage>
</organism>
<dbReference type="InterPro" id="IPR041492">
    <property type="entry name" value="HAD_2"/>
</dbReference>
<dbReference type="SFLD" id="SFLDS00003">
    <property type="entry name" value="Haloacid_Dehalogenase"/>
    <property type="match status" value="1"/>
</dbReference>
<dbReference type="InterPro" id="IPR006439">
    <property type="entry name" value="HAD-SF_hydro_IA"/>
</dbReference>
<dbReference type="OrthoDB" id="9797743at2"/>
<evidence type="ECO:0000313" key="2">
    <source>
        <dbReference type="Proteomes" id="UP000198901"/>
    </source>
</evidence>
<protein>
    <submittedName>
        <fullName evidence="1">Haloacid dehalogenase superfamily, subfamily IA, variant 3 with third motif having DD or ED/haloacid dehalogenase superfamily, subfamily IA, variant 1 with third motif having Dx(3-4)D or Dx(3-4)E</fullName>
    </submittedName>
</protein>
<dbReference type="NCBIfam" id="TIGR01509">
    <property type="entry name" value="HAD-SF-IA-v3"/>
    <property type="match status" value="1"/>
</dbReference>
<dbReference type="SFLD" id="SFLDG01135">
    <property type="entry name" value="C1.5.6:_HAD__Beta-PGM__Phospha"/>
    <property type="match status" value="1"/>
</dbReference>
<dbReference type="Gene3D" id="3.40.50.1000">
    <property type="entry name" value="HAD superfamily/HAD-like"/>
    <property type="match status" value="1"/>
</dbReference>
<dbReference type="AlphaFoldDB" id="A0A1G9KF10"/>
<proteinExistence type="predicted"/>
<dbReference type="EMBL" id="FNGS01000002">
    <property type="protein sequence ID" value="SDL48408.1"/>
    <property type="molecule type" value="Genomic_DNA"/>
</dbReference>
<dbReference type="Gene3D" id="1.10.150.240">
    <property type="entry name" value="Putative phosphatase, domain 2"/>
    <property type="match status" value="1"/>
</dbReference>
<dbReference type="InterPro" id="IPR050155">
    <property type="entry name" value="HAD-like_hydrolase_sf"/>
</dbReference>
<dbReference type="RefSeq" id="WP_143011025.1">
    <property type="nucleotide sequence ID" value="NZ_FNGS01000002.1"/>
</dbReference>
<reference evidence="1 2" key="1">
    <citation type="submission" date="2016-10" db="EMBL/GenBank/DDBJ databases">
        <authorList>
            <person name="de Groot N.N."/>
        </authorList>
    </citation>
    <scope>NUCLEOTIDE SEQUENCE [LARGE SCALE GENOMIC DNA]</scope>
    <source>
        <strain evidence="1 2">DSM 21668</strain>
    </source>
</reference>
<dbReference type="SFLD" id="SFLDG01129">
    <property type="entry name" value="C1.5:_HAD__Beta-PGM__Phosphata"/>
    <property type="match status" value="1"/>
</dbReference>
<dbReference type="PANTHER" id="PTHR43434">
    <property type="entry name" value="PHOSPHOGLYCOLATE PHOSPHATASE"/>
    <property type="match status" value="1"/>
</dbReference>
<dbReference type="GO" id="GO:0006281">
    <property type="term" value="P:DNA repair"/>
    <property type="evidence" value="ECO:0007669"/>
    <property type="project" value="TreeGrafter"/>
</dbReference>
<keyword evidence="2" id="KW-1185">Reference proteome</keyword>
<gene>
    <name evidence="1" type="ORF">SAMN04488090_0997</name>
</gene>
<dbReference type="PANTHER" id="PTHR43434:SF3">
    <property type="entry name" value="GMP_IMP NUCLEOTIDASE YRFG"/>
    <property type="match status" value="1"/>
</dbReference>
<dbReference type="InterPro" id="IPR023214">
    <property type="entry name" value="HAD_sf"/>
</dbReference>